<dbReference type="SFLD" id="SFLDG00358">
    <property type="entry name" value="Main_(cytGST)"/>
    <property type="match status" value="1"/>
</dbReference>
<dbReference type="SUPFAM" id="SSF52833">
    <property type="entry name" value="Thioredoxin-like"/>
    <property type="match status" value="1"/>
</dbReference>
<dbReference type="PANTHER" id="PTHR44051">
    <property type="entry name" value="GLUTATHIONE S-TRANSFERASE-RELATED"/>
    <property type="match status" value="1"/>
</dbReference>
<dbReference type="RefSeq" id="WP_012826466.1">
    <property type="nucleotide sequence ID" value="NC_013440.1"/>
</dbReference>
<reference evidence="4 5" key="1">
    <citation type="journal article" date="2010" name="Stand. Genomic Sci.">
        <title>Complete genome sequence of Haliangium ochraceum type strain (SMP-2).</title>
        <authorList>
            <consortium name="US DOE Joint Genome Institute (JGI-PGF)"/>
            <person name="Ivanova N."/>
            <person name="Daum C."/>
            <person name="Lang E."/>
            <person name="Abt B."/>
            <person name="Kopitz M."/>
            <person name="Saunders E."/>
            <person name="Lapidus A."/>
            <person name="Lucas S."/>
            <person name="Glavina Del Rio T."/>
            <person name="Nolan M."/>
            <person name="Tice H."/>
            <person name="Copeland A."/>
            <person name="Cheng J.F."/>
            <person name="Chen F."/>
            <person name="Bruce D."/>
            <person name="Goodwin L."/>
            <person name="Pitluck S."/>
            <person name="Mavromatis K."/>
            <person name="Pati A."/>
            <person name="Mikhailova N."/>
            <person name="Chen A."/>
            <person name="Palaniappan K."/>
            <person name="Land M."/>
            <person name="Hauser L."/>
            <person name="Chang Y.J."/>
            <person name="Jeffries C.D."/>
            <person name="Detter J.C."/>
            <person name="Brettin T."/>
            <person name="Rohde M."/>
            <person name="Goker M."/>
            <person name="Bristow J."/>
            <person name="Markowitz V."/>
            <person name="Eisen J.A."/>
            <person name="Hugenholtz P."/>
            <person name="Kyrpides N.C."/>
            <person name="Klenk H.P."/>
        </authorList>
    </citation>
    <scope>NUCLEOTIDE SEQUENCE [LARGE SCALE GENOMIC DNA]</scope>
    <source>
        <strain evidence="5">DSM 14365 / CIP 107738 / JCM 11303 / AJ 13395 / SMP-2</strain>
    </source>
</reference>
<feature type="domain" description="GST N-terminal" evidence="2">
    <location>
        <begin position="4"/>
        <end position="90"/>
    </location>
</feature>
<dbReference type="InterPro" id="IPR036282">
    <property type="entry name" value="Glutathione-S-Trfase_C_sf"/>
</dbReference>
<dbReference type="STRING" id="502025.Hoch_1299"/>
<dbReference type="InterPro" id="IPR004045">
    <property type="entry name" value="Glutathione_S-Trfase_N"/>
</dbReference>
<dbReference type="Proteomes" id="UP000001880">
    <property type="component" value="Chromosome"/>
</dbReference>
<dbReference type="InterPro" id="IPR040079">
    <property type="entry name" value="Glutathione_S-Trfase"/>
</dbReference>
<dbReference type="SFLD" id="SFLDG01151">
    <property type="entry name" value="Main.2:_Nu-like"/>
    <property type="match status" value="1"/>
</dbReference>
<dbReference type="PANTHER" id="PTHR44051:SF8">
    <property type="entry name" value="GLUTATHIONE S-TRANSFERASE GSTA"/>
    <property type="match status" value="1"/>
</dbReference>
<keyword evidence="5" id="KW-1185">Reference proteome</keyword>
<evidence type="ECO:0000256" key="1">
    <source>
        <dbReference type="RuleBase" id="RU003494"/>
    </source>
</evidence>
<dbReference type="KEGG" id="hoh:Hoch_1299"/>
<dbReference type="EMBL" id="CP001804">
    <property type="protein sequence ID" value="ACY13857.1"/>
    <property type="molecule type" value="Genomic_DNA"/>
</dbReference>
<dbReference type="InterPro" id="IPR036249">
    <property type="entry name" value="Thioredoxin-like_sf"/>
</dbReference>
<dbReference type="SUPFAM" id="SSF47616">
    <property type="entry name" value="GST C-terminal domain-like"/>
    <property type="match status" value="1"/>
</dbReference>
<feature type="domain" description="GST C-terminal" evidence="3">
    <location>
        <begin position="93"/>
        <end position="211"/>
    </location>
</feature>
<dbReference type="InterPro" id="IPR010987">
    <property type="entry name" value="Glutathione-S-Trfase_C-like"/>
</dbReference>
<dbReference type="SFLD" id="SFLDS00019">
    <property type="entry name" value="Glutathione_Transferase_(cytos"/>
    <property type="match status" value="1"/>
</dbReference>
<comment type="similarity">
    <text evidence="1">Belongs to the GST superfamily.</text>
</comment>
<sequence>MKSTPTTRLYAWRTPNCHKVLILAEELNLAYEIVPVNIREGAQNSAEYRQRNANGKVPVLEVEQPGGEPLIIAESAAILIYLAEQSGRFFAPEGPQRYSALQWLMFQMSSVGSMGSQAVHFLRLEEKIPYAIDRYKREVERLYKVMDQRLGESEYFAGAYSIADMAMYPWVRGPEHFELSVDDFPNFKRWLASMSARPAVERAMATEFTTQ</sequence>
<name>D0LTG2_HALO1</name>
<keyword evidence="4" id="KW-0808">Transferase</keyword>
<dbReference type="Gene3D" id="3.40.30.10">
    <property type="entry name" value="Glutaredoxin"/>
    <property type="match status" value="1"/>
</dbReference>
<proteinExistence type="inferred from homology"/>
<dbReference type="InterPro" id="IPR004046">
    <property type="entry name" value="GST_C"/>
</dbReference>
<dbReference type="Pfam" id="PF00043">
    <property type="entry name" value="GST_C"/>
    <property type="match status" value="1"/>
</dbReference>
<dbReference type="AlphaFoldDB" id="D0LTG2"/>
<dbReference type="Gene3D" id="1.20.1050.10">
    <property type="match status" value="1"/>
</dbReference>
<dbReference type="GO" id="GO:0016740">
    <property type="term" value="F:transferase activity"/>
    <property type="evidence" value="ECO:0007669"/>
    <property type="project" value="UniProtKB-KW"/>
</dbReference>
<evidence type="ECO:0000259" key="2">
    <source>
        <dbReference type="PROSITE" id="PS50404"/>
    </source>
</evidence>
<dbReference type="eggNOG" id="COG0625">
    <property type="taxonomic scope" value="Bacteria"/>
</dbReference>
<protein>
    <submittedName>
        <fullName evidence="4">Glutathione S-transferase domain protein</fullName>
    </submittedName>
</protein>
<dbReference type="HOGENOM" id="CLU_011226_14_4_7"/>
<dbReference type="PROSITE" id="PS50404">
    <property type="entry name" value="GST_NTER"/>
    <property type="match status" value="1"/>
</dbReference>
<organism evidence="4 5">
    <name type="scientific">Haliangium ochraceum (strain DSM 14365 / JCM 11303 / SMP-2)</name>
    <dbReference type="NCBI Taxonomy" id="502025"/>
    <lineage>
        <taxon>Bacteria</taxon>
        <taxon>Pseudomonadati</taxon>
        <taxon>Myxococcota</taxon>
        <taxon>Polyangia</taxon>
        <taxon>Haliangiales</taxon>
        <taxon>Kofleriaceae</taxon>
        <taxon>Haliangium</taxon>
    </lineage>
</organism>
<dbReference type="OrthoDB" id="9770408at2"/>
<dbReference type="Pfam" id="PF02798">
    <property type="entry name" value="GST_N"/>
    <property type="match status" value="1"/>
</dbReference>
<gene>
    <name evidence="4" type="ordered locus">Hoch_1299</name>
</gene>
<evidence type="ECO:0000259" key="3">
    <source>
        <dbReference type="PROSITE" id="PS50405"/>
    </source>
</evidence>
<evidence type="ECO:0000313" key="4">
    <source>
        <dbReference type="EMBL" id="ACY13857.1"/>
    </source>
</evidence>
<accession>D0LTG2</accession>
<dbReference type="PROSITE" id="PS50405">
    <property type="entry name" value="GST_CTER"/>
    <property type="match status" value="1"/>
</dbReference>
<evidence type="ECO:0000313" key="5">
    <source>
        <dbReference type="Proteomes" id="UP000001880"/>
    </source>
</evidence>